<sequence length="252" mass="29211">MYLNLNPIAFSVGPIQVRWYGIFMALSILLGMIYFFREGKKRGVDEDDLYNIVLLVVIFGVIGARLMFVLANYPGWFINDPIQVLKIYEGGLAWHGGLLGGFLAGWWYTRRKNLNLFMLADLVVPGLSIGNILVRIGNIFNGEVLGRMTAFSFGRWPAQLVGSAIGLILLIRYFYVQEKDPPNGYQFWSFLFYYQLLRGIFEETVRENPLFIVKYINETWGFGFLTLTQWVTVPLLILFYYFMVRCKKGYYD</sequence>
<comment type="similarity">
    <text evidence="1 7">Belongs to the Lgt family.</text>
</comment>
<evidence type="ECO:0000256" key="2">
    <source>
        <dbReference type="ARBA" id="ARBA00022475"/>
    </source>
</evidence>
<dbReference type="NCBIfam" id="TIGR00544">
    <property type="entry name" value="lgt"/>
    <property type="match status" value="1"/>
</dbReference>
<evidence type="ECO:0000256" key="6">
    <source>
        <dbReference type="ARBA" id="ARBA00023136"/>
    </source>
</evidence>
<keyword evidence="3 7" id="KW-0808">Transferase</keyword>
<evidence type="ECO:0000256" key="4">
    <source>
        <dbReference type="ARBA" id="ARBA00022692"/>
    </source>
</evidence>
<keyword evidence="4 7" id="KW-0812">Transmembrane</keyword>
<comment type="subcellular location">
    <subcellularLocation>
        <location evidence="7">Cell membrane</location>
        <topology evidence="7">Multi-pass membrane protein</topology>
    </subcellularLocation>
</comment>
<evidence type="ECO:0000313" key="9">
    <source>
        <dbReference type="Proteomes" id="UP000322976"/>
    </source>
</evidence>
<dbReference type="AlphaFoldDB" id="A0A5D8Q8S1"/>
<evidence type="ECO:0000256" key="5">
    <source>
        <dbReference type="ARBA" id="ARBA00022989"/>
    </source>
</evidence>
<feature type="transmembrane region" description="Helical" evidence="7">
    <location>
        <begin position="116"/>
        <end position="136"/>
    </location>
</feature>
<evidence type="ECO:0000256" key="3">
    <source>
        <dbReference type="ARBA" id="ARBA00022679"/>
    </source>
</evidence>
<dbReference type="RefSeq" id="WP_149546149.1">
    <property type="nucleotide sequence ID" value="NZ_VTPS01000022.1"/>
</dbReference>
<feature type="transmembrane region" description="Helical" evidence="7">
    <location>
        <begin position="49"/>
        <end position="71"/>
    </location>
</feature>
<comment type="function">
    <text evidence="7">Catalyzes the transfer of the diacylglyceryl group from phosphatidylglycerol to the sulfhydryl group of the N-terminal cysteine of a prolipoprotein, the first step in the formation of mature lipoproteins.</text>
</comment>
<dbReference type="PANTHER" id="PTHR30589">
    <property type="entry name" value="PROLIPOPROTEIN DIACYLGLYCERYL TRANSFERASE"/>
    <property type="match status" value="1"/>
</dbReference>
<accession>A0A5D8Q8S1</accession>
<dbReference type="EC" id="2.5.1.145" evidence="7"/>
<dbReference type="PANTHER" id="PTHR30589:SF0">
    <property type="entry name" value="PHOSPHATIDYLGLYCEROL--PROLIPOPROTEIN DIACYLGLYCERYL TRANSFERASE"/>
    <property type="match status" value="1"/>
</dbReference>
<gene>
    <name evidence="7" type="primary">lgt</name>
    <name evidence="8" type="ORF">FWJ32_11725</name>
</gene>
<dbReference type="GO" id="GO:0008961">
    <property type="term" value="F:phosphatidylglycerol-prolipoprotein diacylglyceryl transferase activity"/>
    <property type="evidence" value="ECO:0007669"/>
    <property type="project" value="UniProtKB-UniRule"/>
</dbReference>
<dbReference type="EMBL" id="VTPS01000022">
    <property type="protein sequence ID" value="TZE80882.1"/>
    <property type="molecule type" value="Genomic_DNA"/>
</dbReference>
<feature type="transmembrane region" description="Helical" evidence="7">
    <location>
        <begin position="221"/>
        <end position="242"/>
    </location>
</feature>
<name>A0A5D8Q8S1_9THEO</name>
<dbReference type="GO" id="GO:0005886">
    <property type="term" value="C:plasma membrane"/>
    <property type="evidence" value="ECO:0007669"/>
    <property type="project" value="UniProtKB-SubCell"/>
</dbReference>
<evidence type="ECO:0000256" key="1">
    <source>
        <dbReference type="ARBA" id="ARBA00007150"/>
    </source>
</evidence>
<protein>
    <recommendedName>
        <fullName evidence="7">Phosphatidylglycerol--prolipoprotein diacylglyceryl transferase</fullName>
        <ecNumber evidence="7">2.5.1.145</ecNumber>
    </recommendedName>
</protein>
<dbReference type="NCBIfam" id="NF000779">
    <property type="entry name" value="PRK00052.3-5"/>
    <property type="match status" value="1"/>
</dbReference>
<comment type="pathway">
    <text evidence="7">Protein modification; lipoprotein biosynthesis (diacylglyceryl transfer).</text>
</comment>
<keyword evidence="9" id="KW-1185">Reference proteome</keyword>
<feature type="transmembrane region" description="Helical" evidence="7">
    <location>
        <begin position="91"/>
        <end position="109"/>
    </location>
</feature>
<evidence type="ECO:0000256" key="7">
    <source>
        <dbReference type="HAMAP-Rule" id="MF_01147"/>
    </source>
</evidence>
<dbReference type="Proteomes" id="UP000322976">
    <property type="component" value="Unassembled WGS sequence"/>
</dbReference>
<dbReference type="GO" id="GO:0042158">
    <property type="term" value="P:lipoprotein biosynthetic process"/>
    <property type="evidence" value="ECO:0007669"/>
    <property type="project" value="UniProtKB-UniRule"/>
</dbReference>
<dbReference type="Pfam" id="PF01790">
    <property type="entry name" value="LGT"/>
    <property type="match status" value="1"/>
</dbReference>
<keyword evidence="6 7" id="KW-0472">Membrane</keyword>
<evidence type="ECO:0000313" key="8">
    <source>
        <dbReference type="EMBL" id="TZE80882.1"/>
    </source>
</evidence>
<feature type="transmembrane region" description="Helical" evidence="7">
    <location>
        <begin position="20"/>
        <end position="37"/>
    </location>
</feature>
<dbReference type="UniPathway" id="UPA00664"/>
<dbReference type="HAMAP" id="MF_01147">
    <property type="entry name" value="Lgt"/>
    <property type="match status" value="1"/>
</dbReference>
<keyword evidence="2 7" id="KW-1003">Cell membrane</keyword>
<proteinExistence type="inferred from homology"/>
<organism evidence="8 9">
    <name type="scientific">Calorimonas adulescens</name>
    <dbReference type="NCBI Taxonomy" id="2606906"/>
    <lineage>
        <taxon>Bacteria</taxon>
        <taxon>Bacillati</taxon>
        <taxon>Bacillota</taxon>
        <taxon>Clostridia</taxon>
        <taxon>Thermoanaerobacterales</taxon>
        <taxon>Thermoanaerobacteraceae</taxon>
        <taxon>Calorimonas</taxon>
    </lineage>
</organism>
<feature type="transmembrane region" description="Helical" evidence="7">
    <location>
        <begin position="156"/>
        <end position="175"/>
    </location>
</feature>
<comment type="catalytic activity">
    <reaction evidence="7">
        <text>L-cysteinyl-[prolipoprotein] + a 1,2-diacyl-sn-glycero-3-phospho-(1'-sn-glycerol) = an S-1,2-diacyl-sn-glyceryl-L-cysteinyl-[prolipoprotein] + sn-glycerol 1-phosphate + H(+)</text>
        <dbReference type="Rhea" id="RHEA:56712"/>
        <dbReference type="Rhea" id="RHEA-COMP:14679"/>
        <dbReference type="Rhea" id="RHEA-COMP:14680"/>
        <dbReference type="ChEBI" id="CHEBI:15378"/>
        <dbReference type="ChEBI" id="CHEBI:29950"/>
        <dbReference type="ChEBI" id="CHEBI:57685"/>
        <dbReference type="ChEBI" id="CHEBI:64716"/>
        <dbReference type="ChEBI" id="CHEBI:140658"/>
        <dbReference type="EC" id="2.5.1.145"/>
    </reaction>
</comment>
<keyword evidence="5 7" id="KW-1133">Transmembrane helix</keyword>
<feature type="binding site" evidence="7">
    <location>
        <position position="135"/>
    </location>
    <ligand>
        <name>a 1,2-diacyl-sn-glycero-3-phospho-(1'-sn-glycerol)</name>
        <dbReference type="ChEBI" id="CHEBI:64716"/>
    </ligand>
</feature>
<reference evidence="8 9" key="1">
    <citation type="submission" date="2019-08" db="EMBL/GenBank/DDBJ databases">
        <title>Calorimonas adulescens gen. nov., sp. nov., an anaerobic thermophilic bacterium from Sakhalin hot spring.</title>
        <authorList>
            <person name="Khomyakova M.A."/>
            <person name="Merkel A.Y."/>
            <person name="Novikov A."/>
            <person name="Bonch-Osmolovskaya E.A."/>
            <person name="Slobodkin A.I."/>
        </authorList>
    </citation>
    <scope>NUCLEOTIDE SEQUENCE [LARGE SCALE GENOMIC DNA]</scope>
    <source>
        <strain evidence="8 9">A05MB</strain>
    </source>
</reference>
<dbReference type="InterPro" id="IPR001640">
    <property type="entry name" value="Lgt"/>
</dbReference>
<keyword evidence="8" id="KW-0449">Lipoprotein</keyword>
<comment type="caution">
    <text evidence="8">The sequence shown here is derived from an EMBL/GenBank/DDBJ whole genome shotgun (WGS) entry which is preliminary data.</text>
</comment>